<reference evidence="4" key="2">
    <citation type="submission" date="2016-02" db="EMBL/GenBank/DDBJ databases">
        <title>Draft genome sequence of five rapidly growing Mycobacterium species.</title>
        <authorList>
            <person name="Katahira K."/>
            <person name="Gotou Y."/>
            <person name="Iida K."/>
            <person name="Ogura Y."/>
            <person name="Hayashi T."/>
        </authorList>
    </citation>
    <scope>NUCLEOTIDE SEQUENCE [LARGE SCALE GENOMIC DNA]</scope>
    <source>
        <strain evidence="4">JCM15654</strain>
    </source>
</reference>
<dbReference type="Proteomes" id="UP000069620">
    <property type="component" value="Unassembled WGS sequence"/>
</dbReference>
<dbReference type="InterPro" id="IPR029063">
    <property type="entry name" value="SAM-dependent_MTases_sf"/>
</dbReference>
<dbReference type="STRING" id="146020.RMCB_4121"/>
<keyword evidence="4" id="KW-1185">Reference proteome</keyword>
<accession>A0A100W1P4</accession>
<organism evidence="3 4">
    <name type="scientific">Mycolicibacterium brisbanense</name>
    <dbReference type="NCBI Taxonomy" id="146020"/>
    <lineage>
        <taxon>Bacteria</taxon>
        <taxon>Bacillati</taxon>
        <taxon>Actinomycetota</taxon>
        <taxon>Actinomycetes</taxon>
        <taxon>Mycobacteriales</taxon>
        <taxon>Mycobacteriaceae</taxon>
        <taxon>Mycolicibacterium</taxon>
    </lineage>
</organism>
<reference evidence="4" key="1">
    <citation type="journal article" date="2016" name="Genome Announc.">
        <title>Draft Genome Sequences of Five Rapidly Growing Mycobacterium Species, M. thermoresistibile, M. fortuitum subsp. acetamidolyticum, M. canariasense, M. brisbanense, and M. novocastrense.</title>
        <authorList>
            <person name="Katahira K."/>
            <person name="Ogura Y."/>
            <person name="Gotoh Y."/>
            <person name="Hayashi T."/>
        </authorList>
    </citation>
    <scope>NUCLEOTIDE SEQUENCE [LARGE SCALE GENOMIC DNA]</scope>
    <source>
        <strain evidence="4">JCM15654</strain>
    </source>
</reference>
<keyword evidence="3" id="KW-0489">Methyltransferase</keyword>
<dbReference type="EMBL" id="BCSX01000037">
    <property type="protein sequence ID" value="GAS90025.1"/>
    <property type="molecule type" value="Genomic_DNA"/>
</dbReference>
<name>A0A100W1P4_9MYCO</name>
<dbReference type="GO" id="GO:0008168">
    <property type="term" value="F:methyltransferase activity"/>
    <property type="evidence" value="ECO:0007669"/>
    <property type="project" value="UniProtKB-KW"/>
</dbReference>
<dbReference type="AlphaFoldDB" id="A0A100W1P4"/>
<evidence type="ECO:0000313" key="4">
    <source>
        <dbReference type="Proteomes" id="UP000069620"/>
    </source>
</evidence>
<dbReference type="InterPro" id="IPR041698">
    <property type="entry name" value="Methyltransf_25"/>
</dbReference>
<dbReference type="SUPFAM" id="SSF53335">
    <property type="entry name" value="S-adenosyl-L-methionine-dependent methyltransferases"/>
    <property type="match status" value="1"/>
</dbReference>
<evidence type="ECO:0000259" key="2">
    <source>
        <dbReference type="Pfam" id="PF13649"/>
    </source>
</evidence>
<proteinExistence type="predicted"/>
<dbReference type="Pfam" id="PF13649">
    <property type="entry name" value="Methyltransf_25"/>
    <property type="match status" value="1"/>
</dbReference>
<sequence length="180" mass="19463">MAAIVADLPPGRALDLGCGEGGDAMWLAERGWQVVAVDISSTALQRASADATERGVADRISFERHDLSETFPDGPFDLVSASFLQSPLPWDRAQLLRRAAAVVDDGGLLVIVDHGAAPPWAPAHVHEFRFPSAAEVVDELNLPAEQWQRVRVDAVEREATGPDGQQGTLIDNVIVLRRVR</sequence>
<dbReference type="CDD" id="cd02440">
    <property type="entry name" value="AdoMet_MTases"/>
    <property type="match status" value="1"/>
</dbReference>
<dbReference type="Gene3D" id="3.40.50.150">
    <property type="entry name" value="Vaccinia Virus protein VP39"/>
    <property type="match status" value="1"/>
</dbReference>
<dbReference type="PANTHER" id="PTHR43861">
    <property type="entry name" value="TRANS-ACONITATE 2-METHYLTRANSFERASE-RELATED"/>
    <property type="match status" value="1"/>
</dbReference>
<feature type="domain" description="Methyltransferase" evidence="2">
    <location>
        <begin position="14"/>
        <end position="107"/>
    </location>
</feature>
<keyword evidence="1 3" id="KW-0808">Transferase</keyword>
<gene>
    <name evidence="3" type="ORF">RMCB_4121</name>
</gene>
<evidence type="ECO:0000313" key="3">
    <source>
        <dbReference type="EMBL" id="GAS90025.1"/>
    </source>
</evidence>
<protein>
    <submittedName>
        <fullName evidence="3">Type 11 methyltransferase</fullName>
    </submittedName>
</protein>
<dbReference type="GO" id="GO:0032259">
    <property type="term" value="P:methylation"/>
    <property type="evidence" value="ECO:0007669"/>
    <property type="project" value="UniProtKB-KW"/>
</dbReference>
<comment type="caution">
    <text evidence="3">The sequence shown here is derived from an EMBL/GenBank/DDBJ whole genome shotgun (WGS) entry which is preliminary data.</text>
</comment>
<evidence type="ECO:0000256" key="1">
    <source>
        <dbReference type="ARBA" id="ARBA00022679"/>
    </source>
</evidence>